<keyword evidence="1" id="KW-0732">Signal</keyword>
<name>A0A449AZP6_9BACT</name>
<evidence type="ECO:0000313" key="2">
    <source>
        <dbReference type="EMBL" id="VEU72954.1"/>
    </source>
</evidence>
<feature type="chain" id="PRO_5019065061" description="P60-like lipoprotein" evidence="1">
    <location>
        <begin position="19"/>
        <end position="425"/>
    </location>
</feature>
<evidence type="ECO:0000313" key="3">
    <source>
        <dbReference type="Proteomes" id="UP000289862"/>
    </source>
</evidence>
<evidence type="ECO:0000256" key="1">
    <source>
        <dbReference type="SAM" id="SignalP"/>
    </source>
</evidence>
<gene>
    <name evidence="2" type="ORF">NCTC10186_00440</name>
</gene>
<dbReference type="InterPro" id="IPR054783">
    <property type="entry name" value="P60-like"/>
</dbReference>
<dbReference type="NCBIfam" id="NF045835">
    <property type="entry name" value="P60_lipo"/>
    <property type="match status" value="1"/>
</dbReference>
<protein>
    <recommendedName>
        <fullName evidence="4">P60-like lipoprotein</fullName>
    </recommendedName>
</protein>
<dbReference type="PROSITE" id="PS51257">
    <property type="entry name" value="PROKAR_LIPOPROTEIN"/>
    <property type="match status" value="1"/>
</dbReference>
<dbReference type="RefSeq" id="WP_119572306.1">
    <property type="nucleotide sequence ID" value="NZ_LR215031.1"/>
</dbReference>
<dbReference type="KEGG" id="mgal:NCTC10186_00440"/>
<dbReference type="EMBL" id="LR215031">
    <property type="protein sequence ID" value="VEU72954.1"/>
    <property type="molecule type" value="Genomic_DNA"/>
</dbReference>
<dbReference type="AlphaFoldDB" id="A0A449AZP6"/>
<keyword evidence="3" id="KW-1185">Reference proteome</keyword>
<proteinExistence type="predicted"/>
<feature type="signal peptide" evidence="1">
    <location>
        <begin position="1"/>
        <end position="18"/>
    </location>
</feature>
<dbReference type="Proteomes" id="UP000289862">
    <property type="component" value="Chromosome"/>
</dbReference>
<accession>A0A449AZP6</accession>
<reference evidence="2 3" key="1">
    <citation type="submission" date="2019-01" db="EMBL/GenBank/DDBJ databases">
        <authorList>
            <consortium name="Pathogen Informatics"/>
        </authorList>
    </citation>
    <scope>NUCLEOTIDE SEQUENCE [LARGE SCALE GENOMIC DNA]</scope>
    <source>
        <strain evidence="2 3">NCTC10186</strain>
    </source>
</reference>
<sequence length="425" mass="47679">MKKSIKILSLLTSSSLIALSAVSCGREVSTIPKLEQDKRLSNKDSIKTFAENTWLGNTIASLYQVNLEQAQNYEDVLKALINNQSFANDALRAYNTFLGLQNQKEPGFLAKKINKLLSEGILNYDAVLENLTTNPNFDLLNAEQFKLLYVNKNTDVALETNKALLVYKYFLINNEADLTKIDSSSFNSNKAKYDLDYFNLVQYALSKKLVQAWGYSASDADAVFVEMFQTIENIDAYNDFLQSKVVGTKKIYSSEWINKTKQYQLNLAGYVGIKSASDFAISFDYELLKQVTNANVYTGFYDNQSHKIVEVNDDLTLAQPISVANGNSKIEINYINVIVPIAKDKQLVTGKNQDGSDKKETVKVLTFENTPYQNNLIELATLLSGYDSNLYQNALNAYVKLGYVLTKGSNELVNKAISDLTFVEK</sequence>
<organism evidence="2 3">
    <name type="scientific">Mycoplasmopsis gallopavonis</name>
    <dbReference type="NCBI Taxonomy" id="76629"/>
    <lineage>
        <taxon>Bacteria</taxon>
        <taxon>Bacillati</taxon>
        <taxon>Mycoplasmatota</taxon>
        <taxon>Mycoplasmoidales</taxon>
        <taxon>Metamycoplasmataceae</taxon>
        <taxon>Mycoplasmopsis</taxon>
    </lineage>
</organism>
<evidence type="ECO:0008006" key="4">
    <source>
        <dbReference type="Google" id="ProtNLM"/>
    </source>
</evidence>
<dbReference type="OrthoDB" id="395342at2"/>